<dbReference type="RefSeq" id="WP_148857066.1">
    <property type="nucleotide sequence ID" value="NZ_PHNJ01000002.1"/>
</dbReference>
<evidence type="ECO:0000256" key="6">
    <source>
        <dbReference type="ARBA" id="ARBA00024073"/>
    </source>
</evidence>
<dbReference type="GO" id="GO:0003988">
    <property type="term" value="F:acetyl-CoA C-acyltransferase activity"/>
    <property type="evidence" value="ECO:0007669"/>
    <property type="project" value="UniProtKB-EC"/>
</dbReference>
<dbReference type="EMBL" id="PHNJ01000002">
    <property type="protein sequence ID" value="TYL39932.1"/>
    <property type="molecule type" value="Genomic_DNA"/>
</dbReference>
<dbReference type="EC" id="2.3.1.16" evidence="6"/>
<dbReference type="Gene3D" id="3.40.47.10">
    <property type="match status" value="2"/>
</dbReference>
<dbReference type="PANTHER" id="PTHR43853">
    <property type="entry name" value="3-KETOACYL-COA THIOLASE, PEROXISOMAL"/>
    <property type="match status" value="1"/>
</dbReference>
<proteinExistence type="inferred from homology"/>
<dbReference type="InterPro" id="IPR020616">
    <property type="entry name" value="Thiolase_N"/>
</dbReference>
<keyword evidence="4" id="KW-0414">Isoprene biosynthesis</keyword>
<gene>
    <name evidence="10" type="ORF">CV102_06585</name>
</gene>
<feature type="region of interest" description="Disordered" evidence="7">
    <location>
        <begin position="159"/>
        <end position="217"/>
    </location>
</feature>
<dbReference type="PROSITE" id="PS00098">
    <property type="entry name" value="THIOLASE_1"/>
    <property type="match status" value="1"/>
</dbReference>
<dbReference type="GO" id="GO:0006635">
    <property type="term" value="P:fatty acid beta-oxidation"/>
    <property type="evidence" value="ECO:0007669"/>
    <property type="project" value="TreeGrafter"/>
</dbReference>
<dbReference type="SUPFAM" id="SSF53901">
    <property type="entry name" value="Thiolase-like"/>
    <property type="match status" value="2"/>
</dbReference>
<dbReference type="NCBIfam" id="TIGR01930">
    <property type="entry name" value="AcCoA-C-Actrans"/>
    <property type="match status" value="1"/>
</dbReference>
<dbReference type="Proteomes" id="UP000766904">
    <property type="component" value="Unassembled WGS sequence"/>
</dbReference>
<dbReference type="InterPro" id="IPR050215">
    <property type="entry name" value="Thiolase-like_sf_Thiolase"/>
</dbReference>
<feature type="compositionally biased region" description="Acidic residues" evidence="7">
    <location>
        <begin position="188"/>
        <end position="202"/>
    </location>
</feature>
<evidence type="ECO:0000256" key="4">
    <source>
        <dbReference type="ARBA" id="ARBA00023229"/>
    </source>
</evidence>
<evidence type="ECO:0000256" key="3">
    <source>
        <dbReference type="ARBA" id="ARBA00022679"/>
    </source>
</evidence>
<dbReference type="PROSITE" id="PS00737">
    <property type="entry name" value="THIOLASE_2"/>
    <property type="match status" value="1"/>
</dbReference>
<dbReference type="InterPro" id="IPR020615">
    <property type="entry name" value="Thiolase_acyl_enz_int_AS"/>
</dbReference>
<name>A0A8J8Q6F4_9EURY</name>
<dbReference type="PANTHER" id="PTHR43853:SF2">
    <property type="entry name" value="3-OXOADIPYL-COA_3-OXO-5,6-DEHYDROSUBERYL-COA THIOLASE"/>
    <property type="match status" value="1"/>
</dbReference>
<dbReference type="GO" id="GO:0005737">
    <property type="term" value="C:cytoplasm"/>
    <property type="evidence" value="ECO:0007669"/>
    <property type="project" value="UniProtKB-ARBA"/>
</dbReference>
<evidence type="ECO:0000256" key="5">
    <source>
        <dbReference type="ARBA" id="ARBA00023315"/>
    </source>
</evidence>
<organism evidence="10 11">
    <name type="scientific">Natronococcus pandeyae</name>
    <dbReference type="NCBI Taxonomy" id="2055836"/>
    <lineage>
        <taxon>Archaea</taxon>
        <taxon>Methanobacteriati</taxon>
        <taxon>Methanobacteriota</taxon>
        <taxon>Stenosarchaea group</taxon>
        <taxon>Halobacteria</taxon>
        <taxon>Halobacteriales</taxon>
        <taxon>Natrialbaceae</taxon>
        <taxon>Natronococcus</taxon>
    </lineage>
</organism>
<dbReference type="InterPro" id="IPR020613">
    <property type="entry name" value="Thiolase_CS"/>
</dbReference>
<evidence type="ECO:0000256" key="7">
    <source>
        <dbReference type="SAM" id="MobiDB-lite"/>
    </source>
</evidence>
<comment type="caution">
    <text evidence="10">The sequence shown here is derived from an EMBL/GenBank/DDBJ whole genome shotgun (WGS) entry which is preliminary data.</text>
</comment>
<evidence type="ECO:0000256" key="1">
    <source>
        <dbReference type="ARBA" id="ARBA00005189"/>
    </source>
</evidence>
<evidence type="ECO:0000259" key="8">
    <source>
        <dbReference type="Pfam" id="PF00108"/>
    </source>
</evidence>
<dbReference type="InterPro" id="IPR016039">
    <property type="entry name" value="Thiolase-like"/>
</dbReference>
<evidence type="ECO:0000256" key="2">
    <source>
        <dbReference type="ARBA" id="ARBA00010982"/>
    </source>
</evidence>
<dbReference type="OrthoDB" id="25212at2157"/>
<dbReference type="AlphaFoldDB" id="A0A8J8Q6F4"/>
<keyword evidence="3" id="KW-0808">Transferase</keyword>
<feature type="domain" description="Thiolase C-terminal" evidence="9">
    <location>
        <begin position="256"/>
        <end position="375"/>
    </location>
</feature>
<accession>A0A8J8Q6F4</accession>
<dbReference type="InterPro" id="IPR020610">
    <property type="entry name" value="Thiolase_AS"/>
</dbReference>
<dbReference type="Pfam" id="PF02803">
    <property type="entry name" value="Thiolase_C"/>
    <property type="match status" value="1"/>
</dbReference>
<dbReference type="GO" id="GO:0010124">
    <property type="term" value="P:phenylacetate catabolic process"/>
    <property type="evidence" value="ECO:0007669"/>
    <property type="project" value="TreeGrafter"/>
</dbReference>
<comment type="pathway">
    <text evidence="1">Lipid metabolism.</text>
</comment>
<dbReference type="CDD" id="cd00751">
    <property type="entry name" value="thiolase"/>
    <property type="match status" value="1"/>
</dbReference>
<dbReference type="Pfam" id="PF00108">
    <property type="entry name" value="Thiolase_N"/>
    <property type="match status" value="1"/>
</dbReference>
<reference evidence="10" key="1">
    <citation type="submission" date="2017-11" db="EMBL/GenBank/DDBJ databases">
        <authorList>
            <person name="Kajale S.C."/>
            <person name="Sharma A."/>
        </authorList>
    </citation>
    <scope>NUCLEOTIDE SEQUENCE</scope>
    <source>
        <strain evidence="10">LS1_42</strain>
    </source>
</reference>
<keyword evidence="5" id="KW-0012">Acyltransferase</keyword>
<dbReference type="PIRSF" id="PIRSF000429">
    <property type="entry name" value="Ac-CoA_Ac_transf"/>
    <property type="match status" value="1"/>
</dbReference>
<evidence type="ECO:0000259" key="9">
    <source>
        <dbReference type="Pfam" id="PF02803"/>
    </source>
</evidence>
<protein>
    <recommendedName>
        <fullName evidence="6">acetyl-CoA C-acyltransferase</fullName>
        <ecNumber evidence="6">2.3.1.16</ecNumber>
    </recommendedName>
</protein>
<dbReference type="InterPro" id="IPR002155">
    <property type="entry name" value="Thiolase"/>
</dbReference>
<dbReference type="FunFam" id="3.40.47.10:FF:000010">
    <property type="entry name" value="Acetyl-CoA acetyltransferase (Thiolase)"/>
    <property type="match status" value="1"/>
</dbReference>
<sequence>MTQTPVVAKAVRTPQGKEDGVFADLRSEDLSVALIDEILAETGLTGEDVDDLMWGCAQQRGEQGNNMARVIALLSELGEDVPGTTINRWCASSMQAVISASDAIAAGNRDAVIAGGVENMSRVPMGENTTNVHPKMAEYYNIGELQMGMTAEKVAEEYGVSREEQDEYAARSQQRATEATEEGRFDDEIVPIETEDGTVSEDEGIRPGTTAEKLAELPTVFKSDGTVTPGNASQISDGASALLVTSEAFAEEHDLEILAEVGQNNVAGVDPTVMGIGPVPATEGLLERNGRDIEEYDLVELNEAFASQSLYSRDQLGIDPEIFNVNGGAIAIGHPLGASGARLPVTLIHELQKRGGGRGLATLCVGFGQGAAIEFEVN</sequence>
<dbReference type="GO" id="GO:0008299">
    <property type="term" value="P:isoprenoid biosynthetic process"/>
    <property type="evidence" value="ECO:0007669"/>
    <property type="project" value="UniProtKB-KW"/>
</dbReference>
<evidence type="ECO:0000313" key="10">
    <source>
        <dbReference type="EMBL" id="TYL39932.1"/>
    </source>
</evidence>
<keyword evidence="11" id="KW-1185">Reference proteome</keyword>
<evidence type="ECO:0000313" key="11">
    <source>
        <dbReference type="Proteomes" id="UP000766904"/>
    </source>
</evidence>
<comment type="similarity">
    <text evidence="2">Belongs to the thiolase-like superfamily. Thiolase family.</text>
</comment>
<feature type="domain" description="Thiolase N-terminal" evidence="8">
    <location>
        <begin position="6"/>
        <end position="247"/>
    </location>
</feature>
<dbReference type="PROSITE" id="PS00099">
    <property type="entry name" value="THIOLASE_3"/>
    <property type="match status" value="1"/>
</dbReference>
<dbReference type="InterPro" id="IPR020617">
    <property type="entry name" value="Thiolase_C"/>
</dbReference>